<dbReference type="InterPro" id="IPR036942">
    <property type="entry name" value="Beta-barrel_TonB_sf"/>
</dbReference>
<keyword evidence="7 10" id="KW-0472">Membrane</keyword>
<dbReference type="OrthoDB" id="9795928at2"/>
<feature type="signal peptide" evidence="12">
    <location>
        <begin position="1"/>
        <end position="22"/>
    </location>
</feature>
<evidence type="ECO:0000256" key="3">
    <source>
        <dbReference type="ARBA" id="ARBA00022448"/>
    </source>
</evidence>
<evidence type="ECO:0000256" key="9">
    <source>
        <dbReference type="ARBA" id="ARBA00023237"/>
    </source>
</evidence>
<keyword evidence="5 10" id="KW-0812">Transmembrane</keyword>
<evidence type="ECO:0000256" key="5">
    <source>
        <dbReference type="ARBA" id="ARBA00022692"/>
    </source>
</evidence>
<name>A0A366HK60_9BURK</name>
<accession>A0A366HK60</accession>
<keyword evidence="9 10" id="KW-0998">Cell outer membrane</keyword>
<dbReference type="InterPro" id="IPR000531">
    <property type="entry name" value="Beta-barrel_TonB"/>
</dbReference>
<evidence type="ECO:0000256" key="1">
    <source>
        <dbReference type="ARBA" id="ARBA00004571"/>
    </source>
</evidence>
<evidence type="ECO:0000259" key="13">
    <source>
        <dbReference type="Pfam" id="PF00593"/>
    </source>
</evidence>
<dbReference type="Gene3D" id="2.170.130.10">
    <property type="entry name" value="TonB-dependent receptor, plug domain"/>
    <property type="match status" value="1"/>
</dbReference>
<keyword evidence="3 10" id="KW-0813">Transport</keyword>
<dbReference type="Pfam" id="PF00593">
    <property type="entry name" value="TonB_dep_Rec_b-barrel"/>
    <property type="match status" value="1"/>
</dbReference>
<feature type="domain" description="TonB-dependent receptor-like beta-barrel" evidence="13">
    <location>
        <begin position="320"/>
        <end position="654"/>
    </location>
</feature>
<evidence type="ECO:0000256" key="4">
    <source>
        <dbReference type="ARBA" id="ARBA00022452"/>
    </source>
</evidence>
<dbReference type="EMBL" id="QNRQ01000002">
    <property type="protein sequence ID" value="RBP42070.1"/>
    <property type="molecule type" value="Genomic_DNA"/>
</dbReference>
<keyword evidence="12" id="KW-0732">Signal</keyword>
<gene>
    <name evidence="15" type="ORF">DFR37_102456</name>
</gene>
<feature type="domain" description="TonB-dependent receptor plug" evidence="14">
    <location>
        <begin position="54"/>
        <end position="156"/>
    </location>
</feature>
<dbReference type="InterPro" id="IPR012910">
    <property type="entry name" value="Plug_dom"/>
</dbReference>
<keyword evidence="16" id="KW-1185">Reference proteome</keyword>
<keyword evidence="8 15" id="KW-0675">Receptor</keyword>
<evidence type="ECO:0000256" key="8">
    <source>
        <dbReference type="ARBA" id="ARBA00023170"/>
    </source>
</evidence>
<organism evidence="15 16">
    <name type="scientific">Eoetvoesiella caeni</name>
    <dbReference type="NCBI Taxonomy" id="645616"/>
    <lineage>
        <taxon>Bacteria</taxon>
        <taxon>Pseudomonadati</taxon>
        <taxon>Pseudomonadota</taxon>
        <taxon>Betaproteobacteria</taxon>
        <taxon>Burkholderiales</taxon>
        <taxon>Alcaligenaceae</taxon>
        <taxon>Eoetvoesiella</taxon>
    </lineage>
</organism>
<feature type="chain" id="PRO_5016827463" evidence="12">
    <location>
        <begin position="23"/>
        <end position="685"/>
    </location>
</feature>
<dbReference type="PANTHER" id="PTHR30069:SF40">
    <property type="entry name" value="TONB-DEPENDENT RECEPTOR NMB0964-RELATED"/>
    <property type="match status" value="1"/>
</dbReference>
<evidence type="ECO:0000256" key="7">
    <source>
        <dbReference type="ARBA" id="ARBA00023136"/>
    </source>
</evidence>
<dbReference type="InterPro" id="IPR039426">
    <property type="entry name" value="TonB-dep_rcpt-like"/>
</dbReference>
<dbReference type="GO" id="GO:0009279">
    <property type="term" value="C:cell outer membrane"/>
    <property type="evidence" value="ECO:0007669"/>
    <property type="project" value="UniProtKB-SubCell"/>
</dbReference>
<comment type="subcellular location">
    <subcellularLocation>
        <location evidence="1 10">Cell outer membrane</location>
        <topology evidence="1 10">Multi-pass membrane protein</topology>
    </subcellularLocation>
</comment>
<dbReference type="Proteomes" id="UP000253628">
    <property type="component" value="Unassembled WGS sequence"/>
</dbReference>
<comment type="caution">
    <text evidence="15">The sequence shown here is derived from an EMBL/GenBank/DDBJ whole genome shotgun (WGS) entry which is preliminary data.</text>
</comment>
<dbReference type="Gene3D" id="2.40.170.20">
    <property type="entry name" value="TonB-dependent receptor, beta-barrel domain"/>
    <property type="match status" value="1"/>
</dbReference>
<keyword evidence="4 10" id="KW-1134">Transmembrane beta strand</keyword>
<dbReference type="GO" id="GO:0044718">
    <property type="term" value="P:siderophore transmembrane transport"/>
    <property type="evidence" value="ECO:0007669"/>
    <property type="project" value="TreeGrafter"/>
</dbReference>
<comment type="similarity">
    <text evidence="2 10 11">Belongs to the TonB-dependent receptor family.</text>
</comment>
<dbReference type="GO" id="GO:0015344">
    <property type="term" value="F:siderophore uptake transmembrane transporter activity"/>
    <property type="evidence" value="ECO:0007669"/>
    <property type="project" value="TreeGrafter"/>
</dbReference>
<dbReference type="SUPFAM" id="SSF56935">
    <property type="entry name" value="Porins"/>
    <property type="match status" value="1"/>
</dbReference>
<evidence type="ECO:0000259" key="14">
    <source>
        <dbReference type="Pfam" id="PF07715"/>
    </source>
</evidence>
<evidence type="ECO:0000256" key="6">
    <source>
        <dbReference type="ARBA" id="ARBA00023077"/>
    </source>
</evidence>
<evidence type="ECO:0000256" key="11">
    <source>
        <dbReference type="RuleBase" id="RU003357"/>
    </source>
</evidence>
<evidence type="ECO:0000256" key="12">
    <source>
        <dbReference type="SAM" id="SignalP"/>
    </source>
</evidence>
<keyword evidence="6 11" id="KW-0798">TonB box</keyword>
<evidence type="ECO:0000256" key="2">
    <source>
        <dbReference type="ARBA" id="ARBA00009810"/>
    </source>
</evidence>
<dbReference type="PROSITE" id="PS52016">
    <property type="entry name" value="TONB_DEPENDENT_REC_3"/>
    <property type="match status" value="1"/>
</dbReference>
<protein>
    <submittedName>
        <fullName evidence="15">Iron complex outermembrane receptor protein</fullName>
    </submittedName>
</protein>
<evidence type="ECO:0000313" key="16">
    <source>
        <dbReference type="Proteomes" id="UP000253628"/>
    </source>
</evidence>
<reference evidence="15 16" key="1">
    <citation type="submission" date="2018-06" db="EMBL/GenBank/DDBJ databases">
        <title>Genomic Encyclopedia of Type Strains, Phase IV (KMG-IV): sequencing the most valuable type-strain genomes for metagenomic binning, comparative biology and taxonomic classification.</title>
        <authorList>
            <person name="Goeker M."/>
        </authorList>
    </citation>
    <scope>NUCLEOTIDE SEQUENCE [LARGE SCALE GENOMIC DNA]</scope>
    <source>
        <strain evidence="15 16">DSM 25520</strain>
    </source>
</reference>
<dbReference type="InterPro" id="IPR037066">
    <property type="entry name" value="Plug_dom_sf"/>
</dbReference>
<sequence>MLLRSRMPAIWLALIYSAAAPAQTPGASGARQPAQELESITISASPLGLDKDAMAAPADVLDGSALVLGREGTLGSTLSALPGVNADTFGAGASRPVIRGQAAPRVQVLSDGSSLMDASGVSPDHAITSEPMLAERIEVLRGPATLLYGGGAIGGVVNVLDNKIPTAVPKHGPEGFAEVKGTTGSSERAAAFGLTAGSGNIAVHVEGLKRRSDEYRVPNWSSSTLKGSQSESATGSVGISWIGDRGYIGVAYTGTQSEYGLVGHNHEYESCHPHGSRLHCGGHGEDEEHGHDHEEHGADEAAPYVKLKNKRVDLRGEYRQPFAGIKKISMRAGLTDYRHEEIEQGVVATTFKNRGYDARLEAEHEPIAGWRGVLGVQTARSNFSALGEESFMPETVTQSEGVFLLEEYKLDDWRFELGARQDWQSIRPDNAQPRFSMSATSVSGAAVWDFTPGYALALSLARSQRLPNAQELYADGIHLATNTYEQGSVDLGKETSRNIDLSLRKTAGDARFSLSVFHNRVKDYIYAQTLDQFEDFRLIRYAQHDAEFTGGEAQASYRLNRHFTVGVFGDLVYGRLTGGQGDLPRIPAARAGVRGKWLWQNWAADVEVYRAFRQSQIADYETSTPGYNMVNAGISYDGRWGASNYTVYARVSNLFDQLALNHASFVANAAPLPGRRVTVGVRMEY</sequence>
<dbReference type="Pfam" id="PF07715">
    <property type="entry name" value="Plug"/>
    <property type="match status" value="1"/>
</dbReference>
<evidence type="ECO:0000256" key="10">
    <source>
        <dbReference type="PROSITE-ProRule" id="PRU01360"/>
    </source>
</evidence>
<proteinExistence type="inferred from homology"/>
<dbReference type="RefSeq" id="WP_113932283.1">
    <property type="nucleotide sequence ID" value="NZ_QNRQ01000002.1"/>
</dbReference>
<evidence type="ECO:0000313" key="15">
    <source>
        <dbReference type="EMBL" id="RBP42070.1"/>
    </source>
</evidence>
<dbReference type="PANTHER" id="PTHR30069">
    <property type="entry name" value="TONB-DEPENDENT OUTER MEMBRANE RECEPTOR"/>
    <property type="match status" value="1"/>
</dbReference>
<dbReference type="AlphaFoldDB" id="A0A366HK60"/>